<feature type="domain" description="TOG" evidence="11">
    <location>
        <begin position="873"/>
        <end position="1112"/>
    </location>
</feature>
<dbReference type="Proteomes" id="UP001211065">
    <property type="component" value="Unassembled WGS sequence"/>
</dbReference>
<dbReference type="PANTHER" id="PTHR12609">
    <property type="entry name" value="MICROTUBULE ASSOCIATED PROTEIN XMAP215"/>
    <property type="match status" value="1"/>
</dbReference>
<evidence type="ECO:0000256" key="4">
    <source>
        <dbReference type="ARBA" id="ARBA00022737"/>
    </source>
</evidence>
<dbReference type="InterPro" id="IPR011989">
    <property type="entry name" value="ARM-like"/>
</dbReference>
<dbReference type="SUPFAM" id="SSF48371">
    <property type="entry name" value="ARM repeat"/>
    <property type="match status" value="3"/>
</dbReference>
<dbReference type="FunFam" id="1.25.10.10:FF:000050">
    <property type="entry name" value="Cytoskeleton-associated protein 5 isoform X1"/>
    <property type="match status" value="1"/>
</dbReference>
<dbReference type="GO" id="GO:0044732">
    <property type="term" value="C:mitotic spindle pole body"/>
    <property type="evidence" value="ECO:0007669"/>
    <property type="project" value="UniProtKB-ARBA"/>
</dbReference>
<evidence type="ECO:0000256" key="10">
    <source>
        <dbReference type="SAM" id="MobiDB-lite"/>
    </source>
</evidence>
<dbReference type="Gene3D" id="1.25.10.10">
    <property type="entry name" value="Leucine-rich Repeat Variant"/>
    <property type="match status" value="5"/>
</dbReference>
<dbReference type="GO" id="GO:0099070">
    <property type="term" value="C:static microtubule bundle"/>
    <property type="evidence" value="ECO:0007669"/>
    <property type="project" value="UniProtKB-ARBA"/>
</dbReference>
<evidence type="ECO:0000256" key="5">
    <source>
        <dbReference type="ARBA" id="ARBA00022776"/>
    </source>
</evidence>
<evidence type="ECO:0000256" key="8">
    <source>
        <dbReference type="ARBA" id="ARBA00025722"/>
    </source>
</evidence>
<dbReference type="InterPro" id="IPR057978">
    <property type="entry name" value="TPR_DAAF5"/>
</dbReference>
<feature type="domain" description="TOG" evidence="11">
    <location>
        <begin position="265"/>
        <end position="500"/>
    </location>
</feature>
<evidence type="ECO:0000313" key="12">
    <source>
        <dbReference type="EMBL" id="KAJ3225479.1"/>
    </source>
</evidence>
<comment type="similarity">
    <text evidence="8">Belongs to the TOG/XMAP215 family.</text>
</comment>
<dbReference type="InterPro" id="IPR045110">
    <property type="entry name" value="XMAP215"/>
</dbReference>
<evidence type="ECO:0000256" key="3">
    <source>
        <dbReference type="ARBA" id="ARBA00022618"/>
    </source>
</evidence>
<dbReference type="GO" id="GO:0046785">
    <property type="term" value="P:microtubule polymerization"/>
    <property type="evidence" value="ECO:0007669"/>
    <property type="project" value="InterPro"/>
</dbReference>
<accession>A0AAD5U5U1</accession>
<feature type="region of interest" description="Disordered" evidence="10">
    <location>
        <begin position="523"/>
        <end position="565"/>
    </location>
</feature>
<keyword evidence="6" id="KW-0206">Cytoskeleton</keyword>
<dbReference type="PROSITE" id="PS50077">
    <property type="entry name" value="HEAT_REPEAT"/>
    <property type="match status" value="1"/>
</dbReference>
<dbReference type="SMART" id="SM01349">
    <property type="entry name" value="TOG"/>
    <property type="match status" value="5"/>
</dbReference>
<feature type="domain" description="TOG" evidence="11">
    <location>
        <begin position="2"/>
        <end position="231"/>
    </location>
</feature>
<evidence type="ECO:0000313" key="13">
    <source>
        <dbReference type="Proteomes" id="UP001211065"/>
    </source>
</evidence>
<dbReference type="GO" id="GO:0005881">
    <property type="term" value="C:cytoplasmic microtubule"/>
    <property type="evidence" value="ECO:0007669"/>
    <property type="project" value="UniProtKB-ARBA"/>
</dbReference>
<dbReference type="Pfam" id="PF25757">
    <property type="entry name" value="TPR_DNAAF5"/>
    <property type="match status" value="1"/>
</dbReference>
<dbReference type="FunFam" id="1.25.10.10:FF:000063">
    <property type="entry name" value="Putative cytoskeleton-associated protein 5"/>
    <property type="match status" value="1"/>
</dbReference>
<dbReference type="GO" id="GO:0051301">
    <property type="term" value="P:cell division"/>
    <property type="evidence" value="ECO:0007669"/>
    <property type="project" value="UniProtKB-KW"/>
</dbReference>
<name>A0AAD5U5U1_9FUNG</name>
<dbReference type="GO" id="GO:1990498">
    <property type="term" value="C:mitotic spindle microtubule"/>
    <property type="evidence" value="ECO:0007669"/>
    <property type="project" value="UniProtKB-ARBA"/>
</dbReference>
<dbReference type="GO" id="GO:0000022">
    <property type="term" value="P:mitotic spindle elongation"/>
    <property type="evidence" value="ECO:0007669"/>
    <property type="project" value="UniProtKB-ARBA"/>
</dbReference>
<dbReference type="InterPro" id="IPR021133">
    <property type="entry name" value="HEAT_type_2"/>
</dbReference>
<sequence>MEEANEKIDFNSIPLQERLVHKKWDARQHAYLELAKIFKNLPADSENEYKKYQEHLKKIVVDTNLIAQETGIQTLLNFITYSPHPDRTTKVLVPLLIEKCVASMRAGTRAKTLECLLMYIEIDTAEPVIECLIAGLDHKNPKITTACFFALKEAVRAFGVKVVQPKLILNKLSKAFDHKDKNVRAEGTALAIELYKYLGANTMNQFLSDLKPVQLKELTEEFEKIPNEKRTPERFLRSEQQNKNENSAFQDNIEAEVAEAPDPYEFVDAVPILDKIPKTFYEEMASPKWQLRKEALTNLLAIVQSPKIEDGKYGELIALLGKKVADNNIVVATLSTNCITCIAKGLRNNFQQYKGLVISQLIERSKEKKTNVIEAVRSALDAVFASYGTINETLAEDMSAAFLHKNPQVKVESIMWFIRSLKLSKKTPGKSELKSFIENLMTNLDDGDNNVRNASAEGLGTLLKSLGERSILNTYLEKVDPIKMQKIKEFCEKAETTMKGKPGVVKSNTGAINNINQKIAMEQPTVKQLGKPKSRQASATGSKKILAKKKAEETTSTKPSQNFSAASSSKINNLDLVFKFTDDDAENFLNEIMQVDDVEENDSTIGLVDGGNEEMDSAAPVIALKGYQDLSSSNWKLRLAAMQLLLNKLKSDSVRNIEAELIFRGLLKKPGFKENNFQVMTNFLQIIKFCVLNFTCSPGSASLVISGLTEKLGDMKVKKIAGDCLASLAEATTFGFVLSQMYETVKKQKSPKVIADCLNYIQQTLLEFGAKGINLKDLIEFTKVFLGNNNQTVRTNAINLLKTLRIFVGAEIKIFVADMNPSILSTINAEFEKVENQKPPNPTRFSKLLSVPSSHNNPASGDRVIEEEDMVDNLFPRVDITSKISDELVEKLSNVQWKIRKEGLEELSAIIESTNRRIKSDLGNDLIPALKARLGDANRNLAVITLDILSVLAISVGKPFDKYSKQICSSVMSCLSENKSQIRGAAIQALDSIYTASGFENMISSISQSLLLEQPLLRRDLLKWCAEKLEECESQDRIKLDQEQTLPILHPVFLCLQDRNNDVRKFSQTLLGTLVKFLGYPVVKDRASEFFHGSQLQAILAFVEQAKPSTVATGKIRAGTPSNLIKANTVNDELLQPSGVSKIGGEIKNVKKISKPGNVSQIFSTQKKDAEVPLGKKCFPILSSDFRMKELRGEKDRGMNKWVFESPRKELINFLQEQCEGNFFNEYREKDYLLALSTLIEPLVSKESLEEIFGITLEELQSRYVANADLIFKYVTLRFFDTNTSMLIKCLELLEGLISVLDDVGYHLTEYEASSFLPFFINKAGDSKETMRLKIRGIMKQFCRIYPASKMFAYILKGLESKNARTRIECLEELATLIQRNGLSVCGSPSKAFPIVAAQIADRDAGVRNSAINVVTQAYVLVGGEQVFKYIGRIADKDKSLLEEKFKRMPQPSQSHSFSNNNEKNEVLETENVEFSQRISAPENIRDLPNLGRESPKSSIKNEFSLDFEKFEFPNSKTVVAASDSNFVGRSTYSLESENNMLDFVINQVTDTDPDISITALKNLEKALSTSPESLEPHIDDIVRSITLQIRIAFTAADISNPAISRLCKHLVNMLVQLFSNSKLAKLLSRELLHQCVKELINRLLDKNIDKIENSSQLTKAVNVLMVRILESCDRNDTFSVLLEILDTSSQLLKDCRPDEISRQSKYVELVMKCLWKLTKIIPQLVQSKTLRINQLLLDVHNFLVSSPPNEWKRRATEKLIPQADMPLRTIKTILHEFATLLGDNVFEHLELIPDVHTSTAVAYLKSMVEASRKKNEKTSPVPQVKLGGMVTAQTESSIPATSKKEALSAVDDSADVYSTEIAITTDRFLSEDDAKRELAEIFDKIRDKNLTKQGISELYVFQTNFGTSRMVENLIEEFICSTGTYFQGYIRRGLKALADEESSVKHGTSMTSSVTAMTSMPFKRERPASMIARITNLYTEKLEKLQQKFRGEVIHLIYPVNLHTFAFKQSQSVTAEDSDSPTIIRSSSLRNESKSRPLSTDSHFAQSSSLTREQRARGNEGEVQSYEALKERLNKMKLNMSKQ</sequence>
<dbReference type="GO" id="GO:0051010">
    <property type="term" value="F:microtubule plus-end binding"/>
    <property type="evidence" value="ECO:0007669"/>
    <property type="project" value="InterPro"/>
</dbReference>
<protein>
    <submittedName>
        <fullName evidence="12">Cytoskeleton associated protein 5</fullName>
    </submittedName>
</protein>
<evidence type="ECO:0000256" key="2">
    <source>
        <dbReference type="ARBA" id="ARBA00022490"/>
    </source>
</evidence>
<keyword evidence="2" id="KW-0963">Cytoplasm</keyword>
<dbReference type="EMBL" id="JADGJW010000060">
    <property type="protein sequence ID" value="KAJ3225479.1"/>
    <property type="molecule type" value="Genomic_DNA"/>
</dbReference>
<dbReference type="InterPro" id="IPR034085">
    <property type="entry name" value="TOG"/>
</dbReference>
<feature type="compositionally biased region" description="Polar residues" evidence="10">
    <location>
        <begin position="2017"/>
        <end position="2052"/>
    </location>
</feature>
<organism evidence="12 13">
    <name type="scientific">Clydaea vesicula</name>
    <dbReference type="NCBI Taxonomy" id="447962"/>
    <lineage>
        <taxon>Eukaryota</taxon>
        <taxon>Fungi</taxon>
        <taxon>Fungi incertae sedis</taxon>
        <taxon>Chytridiomycota</taxon>
        <taxon>Chytridiomycota incertae sedis</taxon>
        <taxon>Chytridiomycetes</taxon>
        <taxon>Lobulomycetales</taxon>
        <taxon>Lobulomycetaceae</taxon>
        <taxon>Clydaea</taxon>
    </lineage>
</organism>
<feature type="repeat" description="HEAT" evidence="9">
    <location>
        <begin position="436"/>
        <end position="474"/>
    </location>
</feature>
<feature type="region of interest" description="Disordered" evidence="10">
    <location>
        <begin position="2017"/>
        <end position="2069"/>
    </location>
</feature>
<keyword evidence="3" id="KW-0132">Cell division</keyword>
<dbReference type="GO" id="GO:0051315">
    <property type="term" value="P:attachment of mitotic spindle microtubules to kinetochore"/>
    <property type="evidence" value="ECO:0007669"/>
    <property type="project" value="UniProtKB-ARBA"/>
</dbReference>
<reference evidence="12" key="1">
    <citation type="submission" date="2020-05" db="EMBL/GenBank/DDBJ databases">
        <title>Phylogenomic resolution of chytrid fungi.</title>
        <authorList>
            <person name="Stajich J.E."/>
            <person name="Amses K."/>
            <person name="Simmons R."/>
            <person name="Seto K."/>
            <person name="Myers J."/>
            <person name="Bonds A."/>
            <person name="Quandt C.A."/>
            <person name="Barry K."/>
            <person name="Liu P."/>
            <person name="Grigoriev I."/>
            <person name="Longcore J.E."/>
            <person name="James T.Y."/>
        </authorList>
    </citation>
    <scope>NUCLEOTIDE SEQUENCE</scope>
    <source>
        <strain evidence="12">JEL0476</strain>
    </source>
</reference>
<evidence type="ECO:0000256" key="1">
    <source>
        <dbReference type="ARBA" id="ARBA00004300"/>
    </source>
</evidence>
<keyword evidence="7" id="KW-0131">Cell cycle</keyword>
<keyword evidence="13" id="KW-1185">Reference proteome</keyword>
<dbReference type="Pfam" id="PF21041">
    <property type="entry name" value="XMAP215_CLASP_TOG"/>
    <property type="match status" value="3"/>
</dbReference>
<gene>
    <name evidence="12" type="primary">CKAP5</name>
    <name evidence="12" type="ORF">HK099_006752</name>
</gene>
<evidence type="ECO:0000256" key="7">
    <source>
        <dbReference type="ARBA" id="ARBA00023306"/>
    </source>
</evidence>
<proteinExistence type="inferred from homology"/>
<dbReference type="GO" id="GO:1990571">
    <property type="term" value="P:meiotic centromere clustering"/>
    <property type="evidence" value="ECO:0007669"/>
    <property type="project" value="UniProtKB-ARBA"/>
</dbReference>
<dbReference type="InterPro" id="IPR016024">
    <property type="entry name" value="ARM-type_fold"/>
</dbReference>
<evidence type="ECO:0000259" key="11">
    <source>
        <dbReference type="SMART" id="SM01349"/>
    </source>
</evidence>
<evidence type="ECO:0000256" key="6">
    <source>
        <dbReference type="ARBA" id="ARBA00023212"/>
    </source>
</evidence>
<dbReference type="GO" id="GO:0061863">
    <property type="term" value="F:microtubule plus end polymerase"/>
    <property type="evidence" value="ECO:0007669"/>
    <property type="project" value="InterPro"/>
</dbReference>
<keyword evidence="4" id="KW-0677">Repeat</keyword>
<comment type="subcellular location">
    <subcellularLocation>
        <location evidence="1">Cytoplasm</location>
        <location evidence="1">Cytoskeleton</location>
        <location evidence="1">Microtubule organizing center</location>
        <location evidence="1">Centrosome</location>
    </subcellularLocation>
</comment>
<dbReference type="FunFam" id="1.25.10.10:FF:000019">
    <property type="entry name" value="Cytoskeleton-associated protein 5"/>
    <property type="match status" value="1"/>
</dbReference>
<dbReference type="GO" id="GO:0030951">
    <property type="term" value="P:establishment or maintenance of microtubule cytoskeleton polarity"/>
    <property type="evidence" value="ECO:0007669"/>
    <property type="project" value="InterPro"/>
</dbReference>
<keyword evidence="5" id="KW-0498">Mitosis</keyword>
<feature type="domain" description="TOG" evidence="11">
    <location>
        <begin position="1226"/>
        <end position="1455"/>
    </location>
</feature>
<feature type="domain" description="TOG" evidence="11">
    <location>
        <begin position="609"/>
        <end position="840"/>
    </location>
</feature>
<evidence type="ECO:0000256" key="9">
    <source>
        <dbReference type="PROSITE-ProRule" id="PRU00103"/>
    </source>
</evidence>
<comment type="caution">
    <text evidence="12">The sequence shown here is derived from an EMBL/GenBank/DDBJ whole genome shotgun (WGS) entry which is preliminary data.</text>
</comment>
<dbReference type="InterPro" id="IPR048491">
    <property type="entry name" value="XMAP215_CLASP_TOG"/>
</dbReference>